<name>A0ABR5PTD8_9LACO</name>
<reference evidence="1 2" key="1">
    <citation type="journal article" date="2015" name="Genome Announc.">
        <title>Expanding the biotechnology potential of lactobacilli through comparative genomics of 213 strains and associated genera.</title>
        <authorList>
            <person name="Sun Z."/>
            <person name="Harris H.M."/>
            <person name="McCann A."/>
            <person name="Guo C."/>
            <person name="Argimon S."/>
            <person name="Zhang W."/>
            <person name="Yang X."/>
            <person name="Jeffery I.B."/>
            <person name="Cooney J.C."/>
            <person name="Kagawa T.F."/>
            <person name="Liu W."/>
            <person name="Song Y."/>
            <person name="Salvetti E."/>
            <person name="Wrobel A."/>
            <person name="Rasinkangas P."/>
            <person name="Parkhill J."/>
            <person name="Rea M.C."/>
            <person name="O'Sullivan O."/>
            <person name="Ritari J."/>
            <person name="Douillard F.P."/>
            <person name="Paul Ross R."/>
            <person name="Yang R."/>
            <person name="Briner A.E."/>
            <person name="Felis G.E."/>
            <person name="de Vos W.M."/>
            <person name="Barrangou R."/>
            <person name="Klaenhammer T.R."/>
            <person name="Caufield P.W."/>
            <person name="Cui Y."/>
            <person name="Zhang H."/>
            <person name="O'Toole P.W."/>
        </authorList>
    </citation>
    <scope>NUCLEOTIDE SEQUENCE [LARGE SCALE GENOMIC DNA]</scope>
    <source>
        <strain evidence="1 2">DSM 6629</strain>
    </source>
</reference>
<comment type="caution">
    <text evidence="1">The sequence shown here is derived from an EMBL/GenBank/DDBJ whole genome shotgun (WGS) entry which is preliminary data.</text>
</comment>
<organism evidence="1 2">
    <name type="scientific">Lactobacillus intestinalis DSM 6629</name>
    <dbReference type="NCBI Taxonomy" id="1423761"/>
    <lineage>
        <taxon>Bacteria</taxon>
        <taxon>Bacillati</taxon>
        <taxon>Bacillota</taxon>
        <taxon>Bacilli</taxon>
        <taxon>Lactobacillales</taxon>
        <taxon>Lactobacillaceae</taxon>
        <taxon>Lactobacillus</taxon>
    </lineage>
</organism>
<protein>
    <submittedName>
        <fullName evidence="1">Uncharacterized protein</fullName>
    </submittedName>
</protein>
<dbReference type="Proteomes" id="UP000051735">
    <property type="component" value="Unassembled WGS sequence"/>
</dbReference>
<dbReference type="RefSeq" id="WP_057809148.1">
    <property type="nucleotide sequence ID" value="NZ_AZGN01000003.1"/>
</dbReference>
<proteinExistence type="predicted"/>
<keyword evidence="2" id="KW-1185">Reference proteome</keyword>
<evidence type="ECO:0000313" key="1">
    <source>
        <dbReference type="EMBL" id="KRM34623.1"/>
    </source>
</evidence>
<accession>A0ABR5PTD8</accession>
<dbReference type="GeneID" id="75115827"/>
<evidence type="ECO:0000313" key="2">
    <source>
        <dbReference type="Proteomes" id="UP000051735"/>
    </source>
</evidence>
<dbReference type="EMBL" id="AZGN01000003">
    <property type="protein sequence ID" value="KRM34623.1"/>
    <property type="molecule type" value="Genomic_DNA"/>
</dbReference>
<gene>
    <name evidence="1" type="ORF">FC44_GL001337</name>
</gene>
<sequence>MRTELKKIGRKERHTYQALYGGVGFKRNYGDHFLPTLLLKDVKFQETVVADHLWVNYTRGFSKIGKLRDGDVIIFDGRVTSYTKGYYTQAQQKEYGLERPTKIHLLEDRETEPIPDAITDKNPLVGYIMKTNKEFYLANNRPYDSWYVTQYEKWLKKHI</sequence>